<dbReference type="EMBL" id="JAGPNK010000010">
    <property type="protein sequence ID" value="KAH7312166.1"/>
    <property type="molecule type" value="Genomic_DNA"/>
</dbReference>
<organism evidence="1 2">
    <name type="scientific">Stachybotrys elegans</name>
    <dbReference type="NCBI Taxonomy" id="80388"/>
    <lineage>
        <taxon>Eukaryota</taxon>
        <taxon>Fungi</taxon>
        <taxon>Dikarya</taxon>
        <taxon>Ascomycota</taxon>
        <taxon>Pezizomycotina</taxon>
        <taxon>Sordariomycetes</taxon>
        <taxon>Hypocreomycetidae</taxon>
        <taxon>Hypocreales</taxon>
        <taxon>Stachybotryaceae</taxon>
        <taxon>Stachybotrys</taxon>
    </lineage>
</organism>
<evidence type="ECO:0000313" key="2">
    <source>
        <dbReference type="Proteomes" id="UP000813444"/>
    </source>
</evidence>
<reference evidence="1" key="1">
    <citation type="journal article" date="2021" name="Nat. Commun.">
        <title>Genetic determinants of endophytism in the Arabidopsis root mycobiome.</title>
        <authorList>
            <person name="Mesny F."/>
            <person name="Miyauchi S."/>
            <person name="Thiergart T."/>
            <person name="Pickel B."/>
            <person name="Atanasova L."/>
            <person name="Karlsson M."/>
            <person name="Huettel B."/>
            <person name="Barry K.W."/>
            <person name="Haridas S."/>
            <person name="Chen C."/>
            <person name="Bauer D."/>
            <person name="Andreopoulos W."/>
            <person name="Pangilinan J."/>
            <person name="LaButti K."/>
            <person name="Riley R."/>
            <person name="Lipzen A."/>
            <person name="Clum A."/>
            <person name="Drula E."/>
            <person name="Henrissat B."/>
            <person name="Kohler A."/>
            <person name="Grigoriev I.V."/>
            <person name="Martin F.M."/>
            <person name="Hacquard S."/>
        </authorList>
    </citation>
    <scope>NUCLEOTIDE SEQUENCE</scope>
    <source>
        <strain evidence="1">MPI-CAGE-CH-0235</strain>
    </source>
</reference>
<protein>
    <submittedName>
        <fullName evidence="1">Uncharacterized protein</fullName>
    </submittedName>
</protein>
<accession>A0A8K0WNE1</accession>
<dbReference type="AlphaFoldDB" id="A0A8K0WNE1"/>
<proteinExistence type="predicted"/>
<sequence length="105" mass="11467">MGRRDAHKPWSSSQHKTFPMLLDRPGPCSSPLACIMTAVAAAEAVAVTVTLTVAAYRIPPDFRRWASSKDCKCIEIKALSRGSLWSCARHAVAFPSWPRIIITSG</sequence>
<comment type="caution">
    <text evidence="1">The sequence shown here is derived from an EMBL/GenBank/DDBJ whole genome shotgun (WGS) entry which is preliminary data.</text>
</comment>
<keyword evidence="2" id="KW-1185">Reference proteome</keyword>
<dbReference type="Proteomes" id="UP000813444">
    <property type="component" value="Unassembled WGS sequence"/>
</dbReference>
<gene>
    <name evidence="1" type="ORF">B0I35DRAFT_410931</name>
</gene>
<name>A0A8K0WNE1_9HYPO</name>
<evidence type="ECO:0000313" key="1">
    <source>
        <dbReference type="EMBL" id="KAH7312166.1"/>
    </source>
</evidence>